<proteinExistence type="predicted"/>
<name>A0A6L2JD42_TANCI</name>
<dbReference type="EMBL" id="BKCJ010000581">
    <property type="protein sequence ID" value="GEU34477.1"/>
    <property type="molecule type" value="Genomic_DNA"/>
</dbReference>
<dbReference type="PANTHER" id="PTHR11439:SF509">
    <property type="entry name" value="RNA-DIRECTED DNA POLYMERASE"/>
    <property type="match status" value="1"/>
</dbReference>
<comment type="caution">
    <text evidence="2">The sequence shown here is derived from an EMBL/GenBank/DDBJ whole genome shotgun (WGS) entry which is preliminary data.</text>
</comment>
<feature type="region of interest" description="Disordered" evidence="1">
    <location>
        <begin position="263"/>
        <end position="300"/>
    </location>
</feature>
<dbReference type="PANTHER" id="PTHR11439">
    <property type="entry name" value="GAG-POL-RELATED RETROTRANSPOSON"/>
    <property type="match status" value="1"/>
</dbReference>
<reference evidence="2" key="1">
    <citation type="journal article" date="2019" name="Sci. Rep.">
        <title>Draft genome of Tanacetum cinerariifolium, the natural source of mosquito coil.</title>
        <authorList>
            <person name="Yamashiro T."/>
            <person name="Shiraishi A."/>
            <person name="Satake H."/>
            <person name="Nakayama K."/>
        </authorList>
    </citation>
    <scope>NUCLEOTIDE SEQUENCE</scope>
</reference>
<accession>A0A6L2JD42</accession>
<dbReference type="AlphaFoldDB" id="A0A6L2JD42"/>
<evidence type="ECO:0000256" key="1">
    <source>
        <dbReference type="SAM" id="MobiDB-lite"/>
    </source>
</evidence>
<protein>
    <submittedName>
        <fullName evidence="2">Uncharacterized mitochondrial protein AtMg00810-like</fullName>
    </submittedName>
</protein>
<sequence length="317" mass="35461">MSSIEELSFFLGLQVQQNNDGIFIIQDKYVADILKKFDFSTVKTASTPMKPNKALVKDAKAEDVDVHLYRSMIGSLMYLIASKPDITFVICAYARFQVTPNTSHLHAVKRIFRYLKGKPKLGLWYPRDLPFDLEAYSDSDYVGASFDRKSTPGDETVYKEWEDRMERAATTASSLEVEQDSGITLVTSIKVSSQEDQPDDQLGVLSAAKILADATRVHTYSRRTRAVSTGRDIVSTASRIINIAEETVSTTGVSLPVSTDGMVQESTYSPRTTRDKGKAIMTESKPEQTTTKLGKRQERAGYEVAIRLQKQLDEEEN</sequence>
<gene>
    <name evidence="2" type="ORF">Tci_006455</name>
</gene>
<organism evidence="2">
    <name type="scientific">Tanacetum cinerariifolium</name>
    <name type="common">Dalmatian daisy</name>
    <name type="synonym">Chrysanthemum cinerariifolium</name>
    <dbReference type="NCBI Taxonomy" id="118510"/>
    <lineage>
        <taxon>Eukaryota</taxon>
        <taxon>Viridiplantae</taxon>
        <taxon>Streptophyta</taxon>
        <taxon>Embryophyta</taxon>
        <taxon>Tracheophyta</taxon>
        <taxon>Spermatophyta</taxon>
        <taxon>Magnoliopsida</taxon>
        <taxon>eudicotyledons</taxon>
        <taxon>Gunneridae</taxon>
        <taxon>Pentapetalae</taxon>
        <taxon>asterids</taxon>
        <taxon>campanulids</taxon>
        <taxon>Asterales</taxon>
        <taxon>Asteraceae</taxon>
        <taxon>Asteroideae</taxon>
        <taxon>Anthemideae</taxon>
        <taxon>Anthemidinae</taxon>
        <taxon>Tanacetum</taxon>
    </lineage>
</organism>
<evidence type="ECO:0000313" key="2">
    <source>
        <dbReference type="EMBL" id="GEU34477.1"/>
    </source>
</evidence>